<evidence type="ECO:0000259" key="3">
    <source>
        <dbReference type="PROSITE" id="PS50977"/>
    </source>
</evidence>
<dbReference type="AlphaFoldDB" id="A0A1J5MWD6"/>
<dbReference type="EMBL" id="LKAQ01000004">
    <property type="protein sequence ID" value="OIQ50885.1"/>
    <property type="molecule type" value="Genomic_DNA"/>
</dbReference>
<feature type="DNA-binding region" description="H-T-H motif" evidence="2">
    <location>
        <begin position="24"/>
        <end position="43"/>
    </location>
</feature>
<protein>
    <submittedName>
        <fullName evidence="4">Putative HTH-type transcriptional regulator YttP</fullName>
    </submittedName>
</protein>
<dbReference type="OrthoDB" id="9790413at2"/>
<comment type="caution">
    <text evidence="4">The sequence shown here is derived from an EMBL/GenBank/DDBJ whole genome shotgun (WGS) entry which is preliminary data.</text>
</comment>
<dbReference type="PRINTS" id="PR00455">
    <property type="entry name" value="HTHTETR"/>
</dbReference>
<evidence type="ECO:0000256" key="2">
    <source>
        <dbReference type="PROSITE-ProRule" id="PRU00335"/>
    </source>
</evidence>
<organism evidence="4 5">
    <name type="scientific">Pseudodesulfovibrio hydrargyri</name>
    <dbReference type="NCBI Taxonomy" id="2125990"/>
    <lineage>
        <taxon>Bacteria</taxon>
        <taxon>Pseudomonadati</taxon>
        <taxon>Thermodesulfobacteriota</taxon>
        <taxon>Desulfovibrionia</taxon>
        <taxon>Desulfovibrionales</taxon>
        <taxon>Desulfovibrionaceae</taxon>
    </lineage>
</organism>
<dbReference type="GO" id="GO:0003700">
    <property type="term" value="F:DNA-binding transcription factor activity"/>
    <property type="evidence" value="ECO:0007669"/>
    <property type="project" value="TreeGrafter"/>
</dbReference>
<gene>
    <name evidence="4" type="primary">yttP_2</name>
    <name evidence="4" type="ORF">BerOc1_02827</name>
</gene>
<proteinExistence type="predicted"/>
<dbReference type="InterPro" id="IPR050109">
    <property type="entry name" value="HTH-type_TetR-like_transc_reg"/>
</dbReference>
<evidence type="ECO:0000313" key="4">
    <source>
        <dbReference type="EMBL" id="OIQ50885.1"/>
    </source>
</evidence>
<evidence type="ECO:0000256" key="1">
    <source>
        <dbReference type="ARBA" id="ARBA00023125"/>
    </source>
</evidence>
<dbReference type="PANTHER" id="PTHR30055:SF226">
    <property type="entry name" value="HTH-TYPE TRANSCRIPTIONAL REGULATOR PKSA"/>
    <property type="match status" value="1"/>
</dbReference>
<dbReference type="SUPFAM" id="SSF46689">
    <property type="entry name" value="Homeodomain-like"/>
    <property type="match status" value="1"/>
</dbReference>
<dbReference type="RefSeq" id="WP_071546284.1">
    <property type="nucleotide sequence ID" value="NZ_LKAQ01000004.1"/>
</dbReference>
<keyword evidence="5" id="KW-1185">Reference proteome</keyword>
<dbReference type="InterPro" id="IPR009057">
    <property type="entry name" value="Homeodomain-like_sf"/>
</dbReference>
<dbReference type="Proteomes" id="UP000181901">
    <property type="component" value="Unassembled WGS sequence"/>
</dbReference>
<evidence type="ECO:0000313" key="5">
    <source>
        <dbReference type="Proteomes" id="UP000181901"/>
    </source>
</evidence>
<accession>A0A1J5MWD6</accession>
<dbReference type="Gene3D" id="1.10.357.10">
    <property type="entry name" value="Tetracycline Repressor, domain 2"/>
    <property type="match status" value="1"/>
</dbReference>
<reference evidence="4 5" key="1">
    <citation type="submission" date="2015-09" db="EMBL/GenBank/DDBJ databases">
        <title>Genome of Desulfovibrio dechloracetivorans BerOc1, a mercury methylating strain isolated from highly hydrocarbons and metals contaminated coastal sediments.</title>
        <authorList>
            <person name="Goni Urriza M."/>
            <person name="Gassie C."/>
            <person name="Bouchez O."/>
            <person name="Klopp C."/>
            <person name="Ranchou-Peyruse A."/>
            <person name="Remy G."/>
        </authorList>
    </citation>
    <scope>NUCLEOTIDE SEQUENCE [LARGE SCALE GENOMIC DNA]</scope>
    <source>
        <strain evidence="4 5">BerOc1</strain>
    </source>
</reference>
<dbReference type="InterPro" id="IPR001647">
    <property type="entry name" value="HTH_TetR"/>
</dbReference>
<dbReference type="PANTHER" id="PTHR30055">
    <property type="entry name" value="HTH-TYPE TRANSCRIPTIONAL REGULATOR RUTR"/>
    <property type="match status" value="1"/>
</dbReference>
<keyword evidence="1 2" id="KW-0238">DNA-binding</keyword>
<dbReference type="PROSITE" id="PS50977">
    <property type="entry name" value="HTH_TETR_2"/>
    <property type="match status" value="1"/>
</dbReference>
<sequence>MTKRESILKAAAKLFADYSYDMVGIRDIAREADVNSAMISYYFGGKSGLHREIFARFVQVVLAVARVHLERAADSLDLCNGTCRALLDVARKNREVFLVGLRSMNRDLEWLKDDQEWLREKSDEYFAGFLARTGRREKMPQTQRLIFDGVMGMLFSDYLLGGGDNINDDESLDKYAETITQILSYGLPSLVE</sequence>
<dbReference type="GO" id="GO:0000976">
    <property type="term" value="F:transcription cis-regulatory region binding"/>
    <property type="evidence" value="ECO:0007669"/>
    <property type="project" value="TreeGrafter"/>
</dbReference>
<name>A0A1J5MWD6_9BACT</name>
<feature type="domain" description="HTH tetR-type" evidence="3">
    <location>
        <begin position="1"/>
        <end position="61"/>
    </location>
</feature>
<dbReference type="Pfam" id="PF00440">
    <property type="entry name" value="TetR_N"/>
    <property type="match status" value="1"/>
</dbReference>